<dbReference type="GeneTree" id="ENSGT00940000154078"/>
<evidence type="ECO:0000256" key="5">
    <source>
        <dbReference type="SAM" id="MobiDB-lite"/>
    </source>
</evidence>
<feature type="compositionally biased region" description="Low complexity" evidence="5">
    <location>
        <begin position="1"/>
        <end position="25"/>
    </location>
</feature>
<dbReference type="PANTHER" id="PTHR19354:SF4">
    <property type="entry name" value="ZIPPER PUTATIVE TUMOR SUPPRESSOR 2-RELATED"/>
    <property type="match status" value="1"/>
</dbReference>
<protein>
    <submittedName>
        <fullName evidence="6">Leucine zipper tumor suppressor 2</fullName>
    </submittedName>
</protein>
<keyword evidence="3 4" id="KW-0175">Coiled coil</keyword>
<dbReference type="AlphaFoldDB" id="A0A8I5R7G1"/>
<dbReference type="GO" id="GO:0090090">
    <property type="term" value="P:negative regulation of canonical Wnt signaling pathway"/>
    <property type="evidence" value="ECO:0007669"/>
    <property type="project" value="TreeGrafter"/>
</dbReference>
<feature type="coiled-coil region" evidence="4">
    <location>
        <begin position="135"/>
        <end position="250"/>
    </location>
</feature>
<evidence type="ECO:0000313" key="7">
    <source>
        <dbReference type="Proteomes" id="UP000028761"/>
    </source>
</evidence>
<dbReference type="GO" id="GO:0005737">
    <property type="term" value="C:cytoplasm"/>
    <property type="evidence" value="ECO:0007669"/>
    <property type="project" value="UniProtKB-SubCell"/>
</dbReference>
<reference evidence="6 7" key="1">
    <citation type="submission" date="2012-03" db="EMBL/GenBank/DDBJ databases">
        <title>Whole Genome Assembly of Papio anubis.</title>
        <authorList>
            <person name="Liu Y.L."/>
            <person name="Abraham K.A."/>
            <person name="Akbar H.A."/>
            <person name="Ali S.A."/>
            <person name="Anosike U.A."/>
            <person name="Aqrawi P.A."/>
            <person name="Arias F.A."/>
            <person name="Attaway T.A."/>
            <person name="Awwad R.A."/>
            <person name="Babu C.B."/>
            <person name="Bandaranaike D.B."/>
            <person name="Battles P.B."/>
            <person name="Bell A.B."/>
            <person name="Beltran B.B."/>
            <person name="Berhane-Mersha D.B."/>
            <person name="Bess C.B."/>
            <person name="Bickham C.B."/>
            <person name="Bolden T.B."/>
            <person name="Carter K.C."/>
            <person name="Chau D.C."/>
            <person name="Chavez A.C."/>
            <person name="Clerc-Blankenburg K.C."/>
            <person name="Coyle M.C."/>
            <person name="Dao M.D."/>
            <person name="Davila M.L.D."/>
            <person name="Davy-Carroll L.D."/>
            <person name="Denson S.D."/>
            <person name="Dinh H.D."/>
            <person name="Fernandez S.F."/>
            <person name="Fernando P.F."/>
            <person name="Forbes L.F."/>
            <person name="Francis C.F."/>
            <person name="Francisco L.F."/>
            <person name="Fu Q.F."/>
            <person name="Garcia-Iii R.G."/>
            <person name="Garrett T.G."/>
            <person name="Gross S.G."/>
            <person name="Gubbala S.G."/>
            <person name="Hirani K.H."/>
            <person name="Hogues M.H."/>
            <person name="Hollins B.H."/>
            <person name="Jackson L.J."/>
            <person name="Javaid M.J."/>
            <person name="Jhangiani S.J."/>
            <person name="Johnson A.J."/>
            <person name="Johnson B.J."/>
            <person name="Jones J.J."/>
            <person name="Joshi V.J."/>
            <person name="Kalu J.K."/>
            <person name="Khan N.K."/>
            <person name="Korchina V.K."/>
            <person name="Kovar C.K."/>
            <person name="Lago L.L."/>
            <person name="Lara F.L."/>
            <person name="Le T.-K.L."/>
            <person name="Lee S.L."/>
            <person name="Legall-Iii F.L."/>
            <person name="Lemon S.L."/>
            <person name="Liu J.L."/>
            <person name="Liu Y.-S.L."/>
            <person name="Liyanage D.L."/>
            <person name="Lopez J.L."/>
            <person name="Lorensuhewa L.L."/>
            <person name="Mata R.M."/>
            <person name="Mathew T.M."/>
            <person name="Mercado C.M."/>
            <person name="Mercado I.M."/>
            <person name="Morales K.M."/>
            <person name="Morgan M.M."/>
            <person name="Munidasa M.M."/>
            <person name="Ngo D.N."/>
            <person name="Nguyen L.N."/>
            <person name="Nguyen T.N."/>
            <person name="Nguyen N.N."/>
            <person name="Obregon M.O."/>
            <person name="Okwuonu G.O."/>
            <person name="Ongeri F.O."/>
            <person name="Onwere C.O."/>
            <person name="Osifeso I.O."/>
            <person name="Parra A.P."/>
            <person name="Patil S.P."/>
            <person name="Perez A.P."/>
            <person name="Perez Y.P."/>
            <person name="Pham C.P."/>
            <person name="Pu L.-L.P."/>
            <person name="Puazo M.P."/>
            <person name="Quiroz J.Q."/>
            <person name="Rouhana J.R."/>
            <person name="Ruiz M.R."/>
            <person name="Ruiz S.-J.R."/>
            <person name="Saada N.S."/>
            <person name="Santibanez J.S."/>
            <person name="Scheel M.S."/>
            <person name="Schneider B.S."/>
            <person name="Simmons D.S."/>
            <person name="Sisson I.S."/>
            <person name="Tang L.-Y.T."/>
            <person name="Thornton R.T."/>
            <person name="Tisius J.T."/>
            <person name="Toledanes G.T."/>
            <person name="Trejos Z.T."/>
            <person name="Usmani K.U."/>
            <person name="Varghese R.V."/>
            <person name="Vattathil S.V."/>
            <person name="Vee V.V."/>
            <person name="Walker D.W."/>
            <person name="Weissenberger G.W."/>
            <person name="White C.W."/>
            <person name="Williams A.W."/>
            <person name="Woodworth J.W."/>
            <person name="Wright R.W."/>
            <person name="Zhu Y.Z."/>
            <person name="Han Y.H."/>
            <person name="Newsham I.N."/>
            <person name="Nazareth L.N."/>
            <person name="Worley K.W."/>
            <person name="Muzny D.M."/>
            <person name="Rogers J.R."/>
            <person name="Gibbs R.G."/>
        </authorList>
    </citation>
    <scope>NUCLEOTIDE SEQUENCE [LARGE SCALE GENOMIC DNA]</scope>
</reference>
<feature type="coiled-coil region" evidence="4">
    <location>
        <begin position="352"/>
        <end position="428"/>
    </location>
</feature>
<keyword evidence="7" id="KW-1185">Reference proteome</keyword>
<dbReference type="PANTHER" id="PTHR19354">
    <property type="entry name" value="ZIPPER PUTATIVE TUMOR SUPPRESSOR 2 HOMOLOG-LIKE PROTEIN-RELATED"/>
    <property type="match status" value="1"/>
</dbReference>
<evidence type="ECO:0000256" key="3">
    <source>
        <dbReference type="ARBA" id="ARBA00023054"/>
    </source>
</evidence>
<comment type="subcellular location">
    <subcellularLocation>
        <location evidence="1">Cytoplasm</location>
    </subcellularLocation>
</comment>
<proteinExistence type="predicted"/>
<reference evidence="6" key="2">
    <citation type="submission" date="2025-08" db="UniProtKB">
        <authorList>
            <consortium name="Ensembl"/>
        </authorList>
    </citation>
    <scope>IDENTIFICATION</scope>
</reference>
<evidence type="ECO:0000313" key="6">
    <source>
        <dbReference type="Ensembl" id="ENSPANP00000053816.1"/>
    </source>
</evidence>
<feature type="region of interest" description="Disordered" evidence="5">
    <location>
        <begin position="93"/>
        <end position="130"/>
    </location>
</feature>
<accession>A0A8I5R7G1</accession>
<organism evidence="6 7">
    <name type="scientific">Papio anubis</name>
    <name type="common">Olive baboon</name>
    <dbReference type="NCBI Taxonomy" id="9555"/>
    <lineage>
        <taxon>Eukaryota</taxon>
        <taxon>Metazoa</taxon>
        <taxon>Chordata</taxon>
        <taxon>Craniata</taxon>
        <taxon>Vertebrata</taxon>
        <taxon>Euteleostomi</taxon>
        <taxon>Mammalia</taxon>
        <taxon>Eutheria</taxon>
        <taxon>Euarchontoglires</taxon>
        <taxon>Primates</taxon>
        <taxon>Haplorrhini</taxon>
        <taxon>Catarrhini</taxon>
        <taxon>Cercopithecidae</taxon>
        <taxon>Cercopithecinae</taxon>
        <taxon>Papio</taxon>
    </lineage>
</organism>
<feature type="coiled-coil region" evidence="4">
    <location>
        <begin position="279"/>
        <end position="313"/>
    </location>
</feature>
<evidence type="ECO:0000256" key="4">
    <source>
        <dbReference type="SAM" id="Coils"/>
    </source>
</evidence>
<gene>
    <name evidence="6" type="primary">LZTS2</name>
</gene>
<keyword evidence="2" id="KW-0963">Cytoplasm</keyword>
<evidence type="ECO:0000256" key="2">
    <source>
        <dbReference type="ARBA" id="ARBA00022490"/>
    </source>
</evidence>
<dbReference type="Ensembl" id="ENSPANT00000073102.1">
    <property type="protein sequence ID" value="ENSPANP00000053816.1"/>
    <property type="gene ID" value="ENSPANG00000021126.3"/>
</dbReference>
<dbReference type="InterPro" id="IPR045329">
    <property type="entry name" value="LZTS"/>
</dbReference>
<name>A0A8I5R7G1_PAPAN</name>
<dbReference type="Proteomes" id="UP000028761">
    <property type="component" value="Chromosome 11"/>
</dbReference>
<sequence length="449" mass="50817">MAIVQTLPVPLEPAPEAATAPQAPAMGSVSSLISGRPCPGGPAPPRHHGPPGPTFFRQQDGLLRGGYEAQEPLCPAVPPRKAVPVTSFTYINEDFRTESPPSPSSDVEDAREQRAHNAHLRGPPPKLIPVSGKLEKAYEERQRHWQREREALREDCAAQAQRAQRAQQLLQLQVFQLQQEKRQLQDDFAQLLQEREQLERRCATLEREQRELGPRLEETKWEVCQKSGEISLLKQQLKESQAELVQKGSELVALRVALREARATLRVSEGRARGLQEAARARELELEACSQELQRHRQEAERLREKAGQLDAEAAGLREPAVPPATADPFLLAESDEAKVQRAAAGVGGSLRAQVERLRVELQRERRRGEEQRDSFEGERLAWQAEKEQVIRYQKQLQHNYIQMYRRNRQLEQELQQLSLELEARELAELGLAEQAPCICLEEITATEI</sequence>
<evidence type="ECO:0000256" key="1">
    <source>
        <dbReference type="ARBA" id="ARBA00004496"/>
    </source>
</evidence>
<feature type="region of interest" description="Disordered" evidence="5">
    <location>
        <begin position="1"/>
        <end position="61"/>
    </location>
</feature>
<dbReference type="Pfam" id="PF06818">
    <property type="entry name" value="Fez1"/>
    <property type="match status" value="1"/>
</dbReference>
<reference evidence="6" key="3">
    <citation type="submission" date="2025-09" db="UniProtKB">
        <authorList>
            <consortium name="Ensembl"/>
        </authorList>
    </citation>
    <scope>IDENTIFICATION</scope>
</reference>